<dbReference type="EMBL" id="CAMXCT020000872">
    <property type="protein sequence ID" value="CAL1137612.1"/>
    <property type="molecule type" value="Genomic_DNA"/>
</dbReference>
<protein>
    <submittedName>
        <fullName evidence="10">LRR receptor-like serine/threonine-protein kinase FLS2</fullName>
    </submittedName>
</protein>
<evidence type="ECO:0000313" key="11">
    <source>
        <dbReference type="Proteomes" id="UP001152797"/>
    </source>
</evidence>
<evidence type="ECO:0000313" key="9">
    <source>
        <dbReference type="EMBL" id="CAL1137612.1"/>
    </source>
</evidence>
<feature type="transmembrane region" description="Helical" evidence="6">
    <location>
        <begin position="1149"/>
        <end position="1170"/>
    </location>
</feature>
<keyword evidence="6" id="KW-0812">Transmembrane</keyword>
<keyword evidence="10" id="KW-0675">Receptor</keyword>
<evidence type="ECO:0000256" key="5">
    <source>
        <dbReference type="ARBA" id="ARBA00023136"/>
    </source>
</evidence>
<feature type="transmembrane region" description="Helical" evidence="6">
    <location>
        <begin position="752"/>
        <end position="768"/>
    </location>
</feature>
<dbReference type="InterPro" id="IPR055414">
    <property type="entry name" value="LRR_R13L4/SHOC2-like"/>
</dbReference>
<proteinExistence type="predicted"/>
<dbReference type="FunFam" id="3.80.10.10:FF:000095">
    <property type="entry name" value="LRR receptor-like serine/threonine-protein kinase GSO1"/>
    <property type="match status" value="1"/>
</dbReference>
<dbReference type="Pfam" id="PF23598">
    <property type="entry name" value="LRR_14"/>
    <property type="match status" value="1"/>
</dbReference>
<dbReference type="SMART" id="SM00369">
    <property type="entry name" value="LRR_TYP"/>
    <property type="match status" value="9"/>
</dbReference>
<dbReference type="InterPro" id="IPR003591">
    <property type="entry name" value="Leu-rich_rpt_typical-subtyp"/>
</dbReference>
<reference evidence="8" key="1">
    <citation type="submission" date="2022-10" db="EMBL/GenBank/DDBJ databases">
        <authorList>
            <person name="Chen Y."/>
            <person name="Dougan E. K."/>
            <person name="Chan C."/>
            <person name="Rhodes N."/>
            <person name="Thang M."/>
        </authorList>
    </citation>
    <scope>NUCLEOTIDE SEQUENCE</scope>
</reference>
<dbReference type="OrthoDB" id="676979at2759"/>
<dbReference type="GO" id="GO:0005524">
    <property type="term" value="F:ATP binding"/>
    <property type="evidence" value="ECO:0007669"/>
    <property type="project" value="UniProtKB-KW"/>
</dbReference>
<evidence type="ECO:0000256" key="6">
    <source>
        <dbReference type="SAM" id="Phobius"/>
    </source>
</evidence>
<dbReference type="EMBL" id="CAMXCT010000872">
    <property type="protein sequence ID" value="CAI3984237.1"/>
    <property type="molecule type" value="Genomic_DNA"/>
</dbReference>
<reference evidence="9" key="2">
    <citation type="submission" date="2024-04" db="EMBL/GenBank/DDBJ databases">
        <authorList>
            <person name="Chen Y."/>
            <person name="Shah S."/>
            <person name="Dougan E. K."/>
            <person name="Thang M."/>
            <person name="Chan C."/>
        </authorList>
    </citation>
    <scope>NUCLEOTIDE SEQUENCE [LARGE SCALE GENOMIC DNA]</scope>
</reference>
<keyword evidence="11" id="KW-1185">Reference proteome</keyword>
<evidence type="ECO:0000259" key="7">
    <source>
        <dbReference type="Pfam" id="PF23598"/>
    </source>
</evidence>
<evidence type="ECO:0000256" key="2">
    <source>
        <dbReference type="ARBA" id="ARBA00022737"/>
    </source>
</evidence>
<dbReference type="GO" id="GO:0016301">
    <property type="term" value="F:kinase activity"/>
    <property type="evidence" value="ECO:0007669"/>
    <property type="project" value="UniProtKB-KW"/>
</dbReference>
<keyword evidence="2" id="KW-0677">Repeat</keyword>
<organism evidence="8">
    <name type="scientific">Cladocopium goreaui</name>
    <dbReference type="NCBI Taxonomy" id="2562237"/>
    <lineage>
        <taxon>Eukaryota</taxon>
        <taxon>Sar</taxon>
        <taxon>Alveolata</taxon>
        <taxon>Dinophyceae</taxon>
        <taxon>Suessiales</taxon>
        <taxon>Symbiodiniaceae</taxon>
        <taxon>Cladocopium</taxon>
    </lineage>
</organism>
<name>A0A9P1C3V5_9DINO</name>
<dbReference type="PANTHER" id="PTHR48057:SF7">
    <property type="entry name" value="LEUCINE-RICH REPEAT SERINE_THREONINE-PROTEIN KINASE 1"/>
    <property type="match status" value="1"/>
</dbReference>
<dbReference type="SUPFAM" id="SSF52047">
    <property type="entry name" value="RNI-like"/>
    <property type="match status" value="1"/>
</dbReference>
<evidence type="ECO:0000256" key="3">
    <source>
        <dbReference type="ARBA" id="ARBA00022741"/>
    </source>
</evidence>
<feature type="transmembrane region" description="Helical" evidence="6">
    <location>
        <begin position="988"/>
        <end position="1007"/>
    </location>
</feature>
<evidence type="ECO:0000313" key="8">
    <source>
        <dbReference type="EMBL" id="CAI3984237.1"/>
    </source>
</evidence>
<keyword evidence="10" id="KW-0808">Transferase</keyword>
<dbReference type="EMBL" id="CAMXCT030000872">
    <property type="protein sequence ID" value="CAL4771549.1"/>
    <property type="molecule type" value="Genomic_DNA"/>
</dbReference>
<keyword evidence="4" id="KW-0067">ATP-binding</keyword>
<dbReference type="PROSITE" id="PS51450">
    <property type="entry name" value="LRR"/>
    <property type="match status" value="1"/>
</dbReference>
<dbReference type="AlphaFoldDB" id="A0A9P1C3V5"/>
<dbReference type="Pfam" id="PF13855">
    <property type="entry name" value="LRR_8"/>
    <property type="match status" value="2"/>
</dbReference>
<keyword evidence="6" id="KW-1133">Transmembrane helix</keyword>
<dbReference type="PANTHER" id="PTHR48057">
    <property type="entry name" value="LEUCINE-RICH REPEAT SERINE/THREONINE-PROTEIN KINASE 1"/>
    <property type="match status" value="1"/>
</dbReference>
<dbReference type="SUPFAM" id="SSF52058">
    <property type="entry name" value="L domain-like"/>
    <property type="match status" value="1"/>
</dbReference>
<feature type="transmembrane region" description="Helical" evidence="6">
    <location>
        <begin position="913"/>
        <end position="936"/>
    </location>
</feature>
<gene>
    <name evidence="8" type="ORF">C1SCF055_LOCUS11784</name>
</gene>
<evidence type="ECO:0000313" key="10">
    <source>
        <dbReference type="EMBL" id="CAL4771549.1"/>
    </source>
</evidence>
<evidence type="ECO:0000256" key="1">
    <source>
        <dbReference type="ARBA" id="ARBA00022614"/>
    </source>
</evidence>
<dbReference type="InterPro" id="IPR032675">
    <property type="entry name" value="LRR_dom_sf"/>
</dbReference>
<dbReference type="FunFam" id="3.80.10.10:FF:000041">
    <property type="entry name" value="LRR receptor-like serine/threonine-protein kinase ERECTA"/>
    <property type="match status" value="1"/>
</dbReference>
<keyword evidence="3" id="KW-0547">Nucleotide-binding</keyword>
<dbReference type="Proteomes" id="UP001152797">
    <property type="component" value="Unassembled WGS sequence"/>
</dbReference>
<dbReference type="FunFam" id="3.80.10.10:FF:000317">
    <property type="entry name" value="Inactive leucine-rich repeat receptor-like protein kinase"/>
    <property type="match status" value="1"/>
</dbReference>
<evidence type="ECO:0000256" key="4">
    <source>
        <dbReference type="ARBA" id="ARBA00022840"/>
    </source>
</evidence>
<feature type="transmembrane region" description="Helical" evidence="6">
    <location>
        <begin position="842"/>
        <end position="865"/>
    </location>
</feature>
<keyword evidence="1" id="KW-0433">Leucine-rich repeat</keyword>
<dbReference type="InterPro" id="IPR001611">
    <property type="entry name" value="Leu-rich_rpt"/>
</dbReference>
<feature type="transmembrane region" description="Helical" evidence="6">
    <location>
        <begin position="797"/>
        <end position="822"/>
    </location>
</feature>
<accession>A0A9P1C3V5</accession>
<keyword evidence="5 6" id="KW-0472">Membrane</keyword>
<sequence length="1264" mass="141639">MSNESDEPFKEYQKYVLKRVFRDFGFSIHHVEILVEDVCHTTGITCNAYGEVIGLGPASGLDGILSEALGELLFLQSIKLSNNNLRGSIPKQLGHLKHLRELYLDHNQLSGEIPKELGLMTSLEVLGLSSNQLEGEVPPQLGLLTKLRWLSIAENKLTGSIPKGFVRLKKLERLSLSRNQLEGALPAELSELSMLEAIQLEDNNFSGEIPPEWGRLGQLDQLELGRNHLTGGIPKELGKLLKIRVLRLDQNQLTGSIPKELGDMKSIRFLALYQNYLTGAIPVELSKLQHLEHLPLFHNRLSGEIPPQLGKLKALQTLALYKNRLHGHLPLELAELSQLRNLWLGQNALEGGIPAELGKLQHLQMLELDQNQLTGQIPKELGELNALIYLKLNENRLSGSIPPELGQLVKLQVICLEQNQLRGQIPTSFGRLIDVTILRLENNQLTGEIGSIWQLQKLQDLYLGGNRLRGEVPRVLHMQKLTHLDLSRNLLSGELPRFDSPELEFLDLSDNLFVGPLAESVESLCHSCKGFSQLRLSQNHLTGALPPCLFEMEHLTHLALSDNHLTGSIPKIYAKELVVLALHDNFLSGSIPHSLQSLQHLAVLTLHENSLDGQISDFYLTGPCTDSPSFRVRGASCFDLAIFFHRELDSDRDCEAVLSRARYSGEELESIMMNCPRLCNRCERNRTARATFHHNRFSCEVPAHISKTSDIHATVVMGNMVGHGRELDVSWISAEENQAFLYYSPKIWSDQMFVMCALLALGLCASLCRKQLGSGLQHATRSLATGSTSRVAASNLALLRVAACTTLLCSPLLLIFLAGTGYYMCAPPLSEITIANLREDPWAEFLVVVFWCLASLLSHTVVASMPAVASVKSFRHAAPSPTAPQNRRGTIFSFSRESYNNTWQLELQRATAWLLWIVTVSLFSLPSILFAVAQALPAHNTSGLSEEVLGYVHPVTPFLIVAIDMFLASPLSNIYSSWSGIKADRLLMTFRLFAAWLLSLLTTVFLHENCFGGWKWFWIVCKEDSPEHHAFNWRIWNETILDASKDMCQLRERWWAGGRCSRSIVEGLNTLMLKKLLIRCTVQPIVLLLLWNFSRLEPAGKDAYLSGRHLRLFWGKGPKMTGSLVPVQQMALVTTFLEILFFWSPLIPLLSVGVLCVATANLFLFDVGIWSFKVQMPTDVVNQQAALSRSYLTLTLAATCGFQLWHAYGTQMFGRHLLLLNLAILLPVKRWMLPLERARSFFWAEMERATEAEVIEMAIQMDLS</sequence>
<feature type="transmembrane region" description="Helical" evidence="6">
    <location>
        <begin position="1191"/>
        <end position="1208"/>
    </location>
</feature>
<dbReference type="InterPro" id="IPR052595">
    <property type="entry name" value="LRRC69/RLP"/>
</dbReference>
<feature type="domain" description="Disease resistance R13L4/SHOC-2-like LRR" evidence="7">
    <location>
        <begin position="284"/>
        <end position="393"/>
    </location>
</feature>
<comment type="caution">
    <text evidence="8">The sequence shown here is derived from an EMBL/GenBank/DDBJ whole genome shotgun (WGS) entry which is preliminary data.</text>
</comment>
<dbReference type="Pfam" id="PF00560">
    <property type="entry name" value="LRR_1"/>
    <property type="match status" value="1"/>
</dbReference>
<feature type="transmembrane region" description="Helical" evidence="6">
    <location>
        <begin position="948"/>
        <end position="967"/>
    </location>
</feature>
<keyword evidence="10" id="KW-0418">Kinase</keyword>
<dbReference type="Gene3D" id="3.80.10.10">
    <property type="entry name" value="Ribonuclease Inhibitor"/>
    <property type="match status" value="5"/>
</dbReference>